<evidence type="ECO:0000256" key="4">
    <source>
        <dbReference type="ARBA" id="ARBA00022705"/>
    </source>
</evidence>
<evidence type="ECO:0000256" key="5">
    <source>
        <dbReference type="ARBA" id="ARBA00022722"/>
    </source>
</evidence>
<keyword evidence="12" id="KW-0233">DNA recombination</keyword>
<protein>
    <recommendedName>
        <fullName evidence="3">Nuclease SbcCD subunit C</fullName>
    </recommendedName>
</protein>
<dbReference type="AlphaFoldDB" id="W6M7Y9"/>
<keyword evidence="5" id="KW-0540">Nuclease</keyword>
<dbReference type="PANTHER" id="PTHR32114:SF2">
    <property type="entry name" value="ABC TRANSPORTER ABCH.3"/>
    <property type="match status" value="1"/>
</dbReference>
<dbReference type="GO" id="GO:0004527">
    <property type="term" value="F:exonuclease activity"/>
    <property type="evidence" value="ECO:0007669"/>
    <property type="project" value="UniProtKB-KW"/>
</dbReference>
<comment type="similarity">
    <text evidence="1">Belongs to the SMC family. SbcC subfamily.</text>
</comment>
<evidence type="ECO:0000256" key="8">
    <source>
        <dbReference type="ARBA" id="ARBA00022801"/>
    </source>
</evidence>
<evidence type="ECO:0000256" key="7">
    <source>
        <dbReference type="ARBA" id="ARBA00022759"/>
    </source>
</evidence>
<evidence type="ECO:0000313" key="17">
    <source>
        <dbReference type="EMBL" id="CDI01850.1"/>
    </source>
</evidence>
<gene>
    <name evidence="17" type="ORF">BN873_210071</name>
</gene>
<name>W6M7Y9_9GAMM</name>
<feature type="region of interest" description="Disordered" evidence="15">
    <location>
        <begin position="393"/>
        <end position="415"/>
    </location>
</feature>
<dbReference type="Proteomes" id="UP000035760">
    <property type="component" value="Unassembled WGS sequence"/>
</dbReference>
<dbReference type="GO" id="GO:0005524">
    <property type="term" value="F:ATP binding"/>
    <property type="evidence" value="ECO:0007669"/>
    <property type="project" value="UniProtKB-KW"/>
</dbReference>
<reference evidence="17" key="2">
    <citation type="submission" date="2014-03" db="EMBL/GenBank/DDBJ databases">
        <title>Candidatus Competibacter-lineage genomes retrieved from metagenomes reveal functional metabolic diversity.</title>
        <authorList>
            <person name="McIlroy S.J."/>
            <person name="Albertsen M."/>
            <person name="Andresen E.K."/>
            <person name="Saunders A.M."/>
            <person name="Kristiansen R."/>
            <person name="Stokholm-Bjerregaard M."/>
            <person name="Nielsen K.L."/>
            <person name="Nielsen P.H."/>
        </authorList>
    </citation>
    <scope>NUCLEOTIDE SEQUENCE</scope>
    <source>
        <strain evidence="17">Run_A_D11</strain>
    </source>
</reference>
<keyword evidence="6" id="KW-0547">Nucleotide-binding</keyword>
<comment type="subunit">
    <text evidence="2">Heterodimer of SbcC and SbcD.</text>
</comment>
<dbReference type="Gene3D" id="3.40.50.300">
    <property type="entry name" value="P-loop containing nucleotide triphosphate hydrolases"/>
    <property type="match status" value="2"/>
</dbReference>
<dbReference type="PANTHER" id="PTHR32114">
    <property type="entry name" value="ABC TRANSPORTER ABCH.3"/>
    <property type="match status" value="1"/>
</dbReference>
<comment type="caution">
    <text evidence="17">The sequence shown here is derived from an EMBL/GenBank/DDBJ whole genome shotgun (WGS) entry which is preliminary data.</text>
</comment>
<keyword evidence="4" id="KW-0235">DNA replication</keyword>
<evidence type="ECO:0000256" key="12">
    <source>
        <dbReference type="ARBA" id="ARBA00023172"/>
    </source>
</evidence>
<dbReference type="GO" id="GO:0006260">
    <property type="term" value="P:DNA replication"/>
    <property type="evidence" value="ECO:0007669"/>
    <property type="project" value="UniProtKB-KW"/>
</dbReference>
<sequence length="1245" mass="139403">MKILAIRGKNIASLASEFELRFYEEPLVSTGLFAICGPTGAGKSTLLDALCLALYNNTPRLAKASARGVNLPDVGKETVTPRDPGNLLRRGAGEGYAEVDFVGNDGIEYRARWSVRRARGKTSGKLQSVEMGLRRLDDQQTLGSGKSEVQREIEQRLGLSFEQFTRAVLLAQNEFATFLKTDDDERAALLETLTGLTIYTRLSIRAHERAKVEQETLRDLQRQLGDQQPLSAELREHWQNTLNTTRAEVTTLEHRKSELAQHLRWHDRWEELKQTEQQAQVAVQNAQALQHAALPRQNHFKHVEAVQDARSLIVDLERANEAVTTLNQAVSTAEEHLSEAQCTCQQAEGALALAAQAVATAELAKTEANSALECAKLLDAEINTLTTRHQEAAKAHDEVRDSTDQAKQKLTDTQSKHDQALIAQRKTQAWLAAHHGLKRLAEEWPRWDTLFDQATKIQNELLENERLIADHSTETAKQQQARDAANESLSQAEIVLQNAENDLQTASQALAQFDPDQLAERRTRIDNDREQLTSAERLWVALTSTMARQQELSSESVHLQEKLAGTESELVHIATVKPQTIARLEQAKQSLTIAEAACAKSVETLREQLQTDTPCPVCGATKHPYALGDAPSRAMLADLELQVETCRQAVADLDSQTATAQANRDNSQQRLRELTTEQSKFTGVIQKNTAELQAHPLAATLDSIQPADRAAWFAEYHQFVNQHLIKLKAEETTHRQAGKKKTTAQDVRDRAHGQQATARDALNQAQIQFDRTIQILQAATARHNEITKRLNALLLELSAVGNDPDWQQAWRTDPLAYHRSQQQHAEQWRSQQKRVEQLTADLSGLAIEISGFTRIVEEKTRQLNRAAEEFAKLDQQLAEKHGQRQSLFEGRSVAEVEAALADAIANTKTQYQQKDTDRQAATNAQASASAILMQTQDAASKSRQTAEQASAVLERWIDQFTISHPAEPVDRERLQTLLSHDKAWLTQERAALQELADAVRDAETTLRERQSQRLDHERQRASSESKESIEVEQTQITDDLERAKQRVTEAELHLRQDDERRQRNSALEHAIADQDAKAKRWNDLDDLIGSAKGHKFRDYAQGFTLDILLGYANHHLHDLSRRYRLERVENSLALMVIDQDMGDEHRSVHSLSGGESFLVSLALALGLASLSSNRVRVESLFIDEGFGSLDAETLRVAMDALDNLQAQGRKVGVISHLQEMTERIGVQIQVRRQSGGKSCVEVAEF</sequence>
<dbReference type="GO" id="GO:0006302">
    <property type="term" value="P:double-strand break repair"/>
    <property type="evidence" value="ECO:0007669"/>
    <property type="project" value="InterPro"/>
</dbReference>
<evidence type="ECO:0000256" key="10">
    <source>
        <dbReference type="ARBA" id="ARBA00022840"/>
    </source>
</evidence>
<keyword evidence="8" id="KW-0378">Hydrolase</keyword>
<accession>W6M7Y9</accession>
<evidence type="ECO:0000256" key="11">
    <source>
        <dbReference type="ARBA" id="ARBA00023054"/>
    </source>
</evidence>
<feature type="domain" description="Rad50/SbcC-type AAA" evidence="16">
    <location>
        <begin position="6"/>
        <end position="224"/>
    </location>
</feature>
<evidence type="ECO:0000256" key="15">
    <source>
        <dbReference type="SAM" id="MobiDB-lite"/>
    </source>
</evidence>
<dbReference type="GO" id="GO:0006310">
    <property type="term" value="P:DNA recombination"/>
    <property type="evidence" value="ECO:0007669"/>
    <property type="project" value="UniProtKB-KW"/>
</dbReference>
<evidence type="ECO:0000256" key="2">
    <source>
        <dbReference type="ARBA" id="ARBA00011322"/>
    </source>
</evidence>
<dbReference type="Pfam" id="PF13558">
    <property type="entry name" value="SbcC_Walker_B"/>
    <property type="match status" value="1"/>
</dbReference>
<dbReference type="STRING" id="1400863.BN873_210071"/>
<comment type="function">
    <text evidence="13">SbcCD cleaves DNA hairpin structures. These structures can inhibit DNA replication and are intermediates in certain DNA recombination reactions. The complex acts as a 3'-&gt;5' double strand exonuclease that can open hairpins. It also has a 5' single-strand endonuclease activity.</text>
</comment>
<evidence type="ECO:0000256" key="1">
    <source>
        <dbReference type="ARBA" id="ARBA00006930"/>
    </source>
</evidence>
<dbReference type="InterPro" id="IPR038729">
    <property type="entry name" value="Rad50/SbcC_AAA"/>
</dbReference>
<keyword evidence="7" id="KW-0255">Endonuclease</keyword>
<dbReference type="FunFam" id="3.40.50.300:FF:001446">
    <property type="entry name" value="DsDNA exonuclease SbcC"/>
    <property type="match status" value="1"/>
</dbReference>
<keyword evidence="18" id="KW-1185">Reference proteome</keyword>
<dbReference type="SUPFAM" id="SSF52540">
    <property type="entry name" value="P-loop containing nucleoside triphosphate hydrolases"/>
    <property type="match status" value="1"/>
</dbReference>
<feature type="coiled-coil region" evidence="14">
    <location>
        <begin position="482"/>
        <end position="509"/>
    </location>
</feature>
<reference evidence="17" key="1">
    <citation type="submission" date="2013-07" db="EMBL/GenBank/DDBJ databases">
        <authorList>
            <person name="McIlroy S."/>
        </authorList>
    </citation>
    <scope>NUCLEOTIDE SEQUENCE [LARGE SCALE GENOMIC DNA]</scope>
    <source>
        <strain evidence="17">Run_A_D11</strain>
    </source>
</reference>
<evidence type="ECO:0000256" key="9">
    <source>
        <dbReference type="ARBA" id="ARBA00022839"/>
    </source>
</evidence>
<evidence type="ECO:0000256" key="13">
    <source>
        <dbReference type="ARBA" id="ARBA00055999"/>
    </source>
</evidence>
<keyword evidence="10" id="KW-0067">ATP-binding</keyword>
<proteinExistence type="inferred from homology"/>
<keyword evidence="11 14" id="KW-0175">Coiled coil</keyword>
<dbReference type="Pfam" id="PF13476">
    <property type="entry name" value="AAA_23"/>
    <property type="match status" value="1"/>
</dbReference>
<organism evidence="17 18">
    <name type="scientific">Candidatus Competibacter denitrificans Run_A_D11</name>
    <dbReference type="NCBI Taxonomy" id="1400863"/>
    <lineage>
        <taxon>Bacteria</taxon>
        <taxon>Pseudomonadati</taxon>
        <taxon>Pseudomonadota</taxon>
        <taxon>Gammaproteobacteria</taxon>
        <taxon>Candidatus Competibacteraceae</taxon>
        <taxon>Candidatus Competibacter</taxon>
    </lineage>
</organism>
<feature type="region of interest" description="Disordered" evidence="15">
    <location>
        <begin position="1003"/>
        <end position="1033"/>
    </location>
</feature>
<evidence type="ECO:0000256" key="3">
    <source>
        <dbReference type="ARBA" id="ARBA00013368"/>
    </source>
</evidence>
<dbReference type="GO" id="GO:0016887">
    <property type="term" value="F:ATP hydrolysis activity"/>
    <property type="evidence" value="ECO:0007669"/>
    <property type="project" value="InterPro"/>
</dbReference>
<dbReference type="GO" id="GO:0004519">
    <property type="term" value="F:endonuclease activity"/>
    <property type="evidence" value="ECO:0007669"/>
    <property type="project" value="UniProtKB-KW"/>
</dbReference>
<feature type="compositionally biased region" description="Basic and acidic residues" evidence="15">
    <location>
        <begin position="1003"/>
        <end position="1029"/>
    </location>
</feature>
<feature type="coiled-coil region" evidence="14">
    <location>
        <begin position="856"/>
        <end position="883"/>
    </location>
</feature>
<dbReference type="EMBL" id="CBTJ020000027">
    <property type="protein sequence ID" value="CDI01850.1"/>
    <property type="molecule type" value="Genomic_DNA"/>
</dbReference>
<evidence type="ECO:0000259" key="16">
    <source>
        <dbReference type="Pfam" id="PF13476"/>
    </source>
</evidence>
<keyword evidence="9 17" id="KW-0269">Exonuclease</keyword>
<dbReference type="RefSeq" id="WP_048671341.1">
    <property type="nucleotide sequence ID" value="NZ_CBTJ020000027.1"/>
</dbReference>
<evidence type="ECO:0000256" key="14">
    <source>
        <dbReference type="SAM" id="Coils"/>
    </source>
</evidence>
<feature type="coiled-coil region" evidence="14">
    <location>
        <begin position="636"/>
        <end position="677"/>
    </location>
</feature>
<dbReference type="InterPro" id="IPR027417">
    <property type="entry name" value="P-loop_NTPase"/>
</dbReference>
<evidence type="ECO:0000256" key="6">
    <source>
        <dbReference type="ARBA" id="ARBA00022741"/>
    </source>
</evidence>
<evidence type="ECO:0000313" key="18">
    <source>
        <dbReference type="Proteomes" id="UP000035760"/>
    </source>
</evidence>
<dbReference type="OrthoDB" id="9795626at2"/>